<protein>
    <submittedName>
        <fullName evidence="1">Uncharacterized protein</fullName>
    </submittedName>
</protein>
<proteinExistence type="predicted"/>
<name>A0A1F4VFV3_UNCKA</name>
<organism evidence="1 2">
    <name type="scientific">candidate division WWE3 bacterium RIFCSPLOWO2_12_FULL_36_10</name>
    <dbReference type="NCBI Taxonomy" id="1802630"/>
    <lineage>
        <taxon>Bacteria</taxon>
        <taxon>Katanobacteria</taxon>
    </lineage>
</organism>
<evidence type="ECO:0000313" key="1">
    <source>
        <dbReference type="EMBL" id="OGC56087.1"/>
    </source>
</evidence>
<comment type="caution">
    <text evidence="1">The sequence shown here is derived from an EMBL/GenBank/DDBJ whole genome shotgun (WGS) entry which is preliminary data.</text>
</comment>
<accession>A0A1F4VFV3</accession>
<reference evidence="1 2" key="1">
    <citation type="journal article" date="2016" name="Nat. Commun.">
        <title>Thousands of microbial genomes shed light on interconnected biogeochemical processes in an aquifer system.</title>
        <authorList>
            <person name="Anantharaman K."/>
            <person name="Brown C.T."/>
            <person name="Hug L.A."/>
            <person name="Sharon I."/>
            <person name="Castelle C.J."/>
            <person name="Probst A.J."/>
            <person name="Thomas B.C."/>
            <person name="Singh A."/>
            <person name="Wilkins M.J."/>
            <person name="Karaoz U."/>
            <person name="Brodie E.L."/>
            <person name="Williams K.H."/>
            <person name="Hubbard S.S."/>
            <person name="Banfield J.F."/>
        </authorList>
    </citation>
    <scope>NUCLEOTIDE SEQUENCE [LARGE SCALE GENOMIC DNA]</scope>
</reference>
<gene>
    <name evidence="1" type="ORF">A3H26_01550</name>
</gene>
<dbReference type="Proteomes" id="UP000177763">
    <property type="component" value="Unassembled WGS sequence"/>
</dbReference>
<sequence length="114" mass="13356">MLDGIWRVFKDEGFALTLLGTFQTTTGNDVLQLDWRAARKISVGCVLVMFETHSKKRWTVRVTGIRKDKTEFFDLFPETTAERWKRFLARILGREDVYFNIEKIGDYVTQESVT</sequence>
<evidence type="ECO:0000313" key="2">
    <source>
        <dbReference type="Proteomes" id="UP000177763"/>
    </source>
</evidence>
<dbReference type="EMBL" id="MEVN01000047">
    <property type="protein sequence ID" value="OGC56087.1"/>
    <property type="molecule type" value="Genomic_DNA"/>
</dbReference>
<dbReference type="AlphaFoldDB" id="A0A1F4VFV3"/>